<dbReference type="Proteomes" id="UP000499080">
    <property type="component" value="Unassembled WGS sequence"/>
</dbReference>
<dbReference type="PANTHER" id="PTHR19143">
    <property type="entry name" value="FIBRINOGEN/TENASCIN/ANGIOPOEITIN"/>
    <property type="match status" value="1"/>
</dbReference>
<accession>A0A4Y2EEL6</accession>
<protein>
    <recommendedName>
        <fullName evidence="1">Fibrinogen C-terminal domain-containing protein</fullName>
    </recommendedName>
</protein>
<dbReference type="InterPro" id="IPR014716">
    <property type="entry name" value="Fibrinogen_a/b/g_C_1"/>
</dbReference>
<evidence type="ECO:0000259" key="1">
    <source>
        <dbReference type="Pfam" id="PF00147"/>
    </source>
</evidence>
<dbReference type="Pfam" id="PF00147">
    <property type="entry name" value="Fibrinogen_C"/>
    <property type="match status" value="2"/>
</dbReference>
<feature type="non-terminal residue" evidence="3">
    <location>
        <position position="1"/>
    </location>
</feature>
<dbReference type="OrthoDB" id="6461773at2759"/>
<feature type="domain" description="Fibrinogen C-terminal" evidence="1">
    <location>
        <begin position="1"/>
        <end position="55"/>
    </location>
</feature>
<evidence type="ECO:0000313" key="4">
    <source>
        <dbReference type="Proteomes" id="UP000499080"/>
    </source>
</evidence>
<evidence type="ECO:0000313" key="2">
    <source>
        <dbReference type="EMBL" id="GBM26683.1"/>
    </source>
</evidence>
<keyword evidence="4" id="KW-1185">Reference proteome</keyword>
<dbReference type="EMBL" id="BGPR01092302">
    <property type="protein sequence ID" value="GBM26683.1"/>
    <property type="molecule type" value="Genomic_DNA"/>
</dbReference>
<name>A0A4Y2EEL6_ARAVE</name>
<dbReference type="GO" id="GO:0005615">
    <property type="term" value="C:extracellular space"/>
    <property type="evidence" value="ECO:0007669"/>
    <property type="project" value="TreeGrafter"/>
</dbReference>
<gene>
    <name evidence="3" type="ORF">AVEN_54959_1</name>
    <name evidence="2" type="ORF">AVEN_6296_1</name>
</gene>
<sequence length="219" mass="24990">NDKIYSITNQGQYAVRLDMKHENGTSAFARYENFWIENEEVKYKLGISECSGPAEEDNLMEWILHLRYPPSGHPGVLGDTAHIATSSTFSWLSDPLIFLRKHSDCIPPQLVHNCSVLIVAAHPHGGRSSFLALNQRDSISNHNGRDFYTIDQPNKESDHNNTRSGGWWVNWRYTSSLNGLNLYRSPKVVSEDGITWWTFGAFVNSLEATEIKVRPKRFH</sequence>
<comment type="caution">
    <text evidence="3">The sequence shown here is derived from an EMBL/GenBank/DDBJ whole genome shotgun (WGS) entry which is preliminary data.</text>
</comment>
<organism evidence="3 4">
    <name type="scientific">Araneus ventricosus</name>
    <name type="common">Orbweaver spider</name>
    <name type="synonym">Epeira ventricosa</name>
    <dbReference type="NCBI Taxonomy" id="182803"/>
    <lineage>
        <taxon>Eukaryota</taxon>
        <taxon>Metazoa</taxon>
        <taxon>Ecdysozoa</taxon>
        <taxon>Arthropoda</taxon>
        <taxon>Chelicerata</taxon>
        <taxon>Arachnida</taxon>
        <taxon>Araneae</taxon>
        <taxon>Araneomorphae</taxon>
        <taxon>Entelegynae</taxon>
        <taxon>Araneoidea</taxon>
        <taxon>Araneidae</taxon>
        <taxon>Araneus</taxon>
    </lineage>
</organism>
<feature type="domain" description="Fibrinogen C-terminal" evidence="1">
    <location>
        <begin position="133"/>
        <end position="216"/>
    </location>
</feature>
<dbReference type="InterPro" id="IPR002181">
    <property type="entry name" value="Fibrinogen_a/b/g_C_dom"/>
</dbReference>
<dbReference type="SUPFAM" id="SSF56496">
    <property type="entry name" value="Fibrinogen C-terminal domain-like"/>
    <property type="match status" value="2"/>
</dbReference>
<dbReference type="InterPro" id="IPR036056">
    <property type="entry name" value="Fibrinogen-like_C"/>
</dbReference>
<reference evidence="3 4" key="1">
    <citation type="journal article" date="2019" name="Sci. Rep.">
        <title>Orb-weaving spider Araneus ventricosus genome elucidates the spidroin gene catalogue.</title>
        <authorList>
            <person name="Kono N."/>
            <person name="Nakamura H."/>
            <person name="Ohtoshi R."/>
            <person name="Moran D.A.P."/>
            <person name="Shinohara A."/>
            <person name="Yoshida Y."/>
            <person name="Fujiwara M."/>
            <person name="Mori M."/>
            <person name="Tomita M."/>
            <person name="Arakawa K."/>
        </authorList>
    </citation>
    <scope>NUCLEOTIDE SEQUENCE [LARGE SCALE GENOMIC DNA]</scope>
</reference>
<dbReference type="EMBL" id="BGPR01092310">
    <property type="protein sequence ID" value="GBM26719.1"/>
    <property type="molecule type" value="Genomic_DNA"/>
</dbReference>
<proteinExistence type="predicted"/>
<dbReference type="AlphaFoldDB" id="A0A4Y2EEL6"/>
<evidence type="ECO:0000313" key="3">
    <source>
        <dbReference type="EMBL" id="GBM26719.1"/>
    </source>
</evidence>
<dbReference type="Gene3D" id="3.90.215.10">
    <property type="entry name" value="Gamma Fibrinogen, chain A, domain 1"/>
    <property type="match status" value="2"/>
</dbReference>
<dbReference type="InterPro" id="IPR050373">
    <property type="entry name" value="Fibrinogen_C-term_domain"/>
</dbReference>